<dbReference type="AlphaFoldDB" id="A0A7W3JMS2"/>
<name>A0A7W3JMS2_9MICO</name>
<dbReference type="CDD" id="cd04301">
    <property type="entry name" value="NAT_SF"/>
    <property type="match status" value="1"/>
</dbReference>
<dbReference type="GO" id="GO:0016747">
    <property type="term" value="F:acyltransferase activity, transferring groups other than amino-acyl groups"/>
    <property type="evidence" value="ECO:0007669"/>
    <property type="project" value="InterPro"/>
</dbReference>
<comment type="caution">
    <text evidence="4">The sequence shown here is derived from an EMBL/GenBank/DDBJ whole genome shotgun (WGS) entry which is preliminary data.</text>
</comment>
<evidence type="ECO:0000256" key="2">
    <source>
        <dbReference type="ARBA" id="ARBA00023315"/>
    </source>
</evidence>
<sequence>MSQIEIRTDDLSGNDVRALVRSHLASMHATSPADSCHALDVDQLRHPAVTFWSAWIDDSIAGIGALKTLDADRGEIKSMRVDDRFLGSGVGRALLRHIVAAAREAGMSSLWLETGTAPAFMPATKLYASEGFIECGPFDGYAEDPHSRYMTAQL</sequence>
<organism evidence="4 5">
    <name type="scientific">Microbacterium halimionae</name>
    <dbReference type="NCBI Taxonomy" id="1526413"/>
    <lineage>
        <taxon>Bacteria</taxon>
        <taxon>Bacillati</taxon>
        <taxon>Actinomycetota</taxon>
        <taxon>Actinomycetes</taxon>
        <taxon>Micrococcales</taxon>
        <taxon>Microbacteriaceae</taxon>
        <taxon>Microbacterium</taxon>
    </lineage>
</organism>
<dbReference type="EMBL" id="JACGWY010000001">
    <property type="protein sequence ID" value="MBA8815629.1"/>
    <property type="molecule type" value="Genomic_DNA"/>
</dbReference>
<feature type="domain" description="N-acetyltransferase" evidence="3">
    <location>
        <begin position="4"/>
        <end position="154"/>
    </location>
</feature>
<gene>
    <name evidence="4" type="ORF">FHX48_000681</name>
</gene>
<dbReference type="RefSeq" id="WP_310734791.1">
    <property type="nucleotide sequence ID" value="NZ_JAAOZB010000002.1"/>
</dbReference>
<dbReference type="Pfam" id="PF00583">
    <property type="entry name" value="Acetyltransf_1"/>
    <property type="match status" value="1"/>
</dbReference>
<protein>
    <submittedName>
        <fullName evidence="4">Putative acetyltransferase</fullName>
        <ecNumber evidence="4">2.3.1.-</ecNumber>
    </submittedName>
</protein>
<keyword evidence="5" id="KW-1185">Reference proteome</keyword>
<reference evidence="4 5" key="1">
    <citation type="submission" date="2020-07" db="EMBL/GenBank/DDBJ databases">
        <title>Sequencing the genomes of 1000 actinobacteria strains.</title>
        <authorList>
            <person name="Klenk H.-P."/>
        </authorList>
    </citation>
    <scope>NUCLEOTIDE SEQUENCE [LARGE SCALE GENOMIC DNA]</scope>
    <source>
        <strain evidence="4 5">DSM 27576</strain>
    </source>
</reference>
<dbReference type="PANTHER" id="PTHR43877:SF5">
    <property type="entry name" value="BLL8307 PROTEIN"/>
    <property type="match status" value="1"/>
</dbReference>
<evidence type="ECO:0000313" key="4">
    <source>
        <dbReference type="EMBL" id="MBA8815629.1"/>
    </source>
</evidence>
<proteinExistence type="predicted"/>
<dbReference type="Proteomes" id="UP000526083">
    <property type="component" value="Unassembled WGS sequence"/>
</dbReference>
<dbReference type="SUPFAM" id="SSF55729">
    <property type="entry name" value="Acyl-CoA N-acyltransferases (Nat)"/>
    <property type="match status" value="1"/>
</dbReference>
<dbReference type="InterPro" id="IPR050832">
    <property type="entry name" value="Bact_Acetyltransf"/>
</dbReference>
<evidence type="ECO:0000256" key="1">
    <source>
        <dbReference type="ARBA" id="ARBA00022679"/>
    </source>
</evidence>
<dbReference type="InterPro" id="IPR000182">
    <property type="entry name" value="GNAT_dom"/>
</dbReference>
<accession>A0A7W3JMS2</accession>
<evidence type="ECO:0000259" key="3">
    <source>
        <dbReference type="PROSITE" id="PS51186"/>
    </source>
</evidence>
<dbReference type="Gene3D" id="3.40.630.30">
    <property type="match status" value="1"/>
</dbReference>
<dbReference type="PROSITE" id="PS51186">
    <property type="entry name" value="GNAT"/>
    <property type="match status" value="1"/>
</dbReference>
<dbReference type="PANTHER" id="PTHR43877">
    <property type="entry name" value="AMINOALKYLPHOSPHONATE N-ACETYLTRANSFERASE-RELATED-RELATED"/>
    <property type="match status" value="1"/>
</dbReference>
<dbReference type="EC" id="2.3.1.-" evidence="4"/>
<keyword evidence="2 4" id="KW-0012">Acyltransferase</keyword>
<dbReference type="InterPro" id="IPR016181">
    <property type="entry name" value="Acyl_CoA_acyltransferase"/>
</dbReference>
<evidence type="ECO:0000313" key="5">
    <source>
        <dbReference type="Proteomes" id="UP000526083"/>
    </source>
</evidence>
<keyword evidence="1 4" id="KW-0808">Transferase</keyword>